<evidence type="ECO:0000313" key="2">
    <source>
        <dbReference type="Proteomes" id="UP000076858"/>
    </source>
</evidence>
<gene>
    <name evidence="1" type="ORF">APZ42_009537</name>
</gene>
<evidence type="ECO:0008006" key="3">
    <source>
        <dbReference type="Google" id="ProtNLM"/>
    </source>
</evidence>
<dbReference type="AlphaFoldDB" id="A0A164DY72"/>
<keyword evidence="2" id="KW-1185">Reference proteome</keyword>
<feature type="non-terminal residue" evidence="1">
    <location>
        <position position="1"/>
    </location>
</feature>
<dbReference type="OrthoDB" id="6380626at2759"/>
<feature type="non-terminal residue" evidence="1">
    <location>
        <position position="346"/>
    </location>
</feature>
<comment type="caution">
    <text evidence="1">The sequence shown here is derived from an EMBL/GenBank/DDBJ whole genome shotgun (WGS) entry which is preliminary data.</text>
</comment>
<protein>
    <recommendedName>
        <fullName evidence="3">Cc8K15.2-like protein</fullName>
    </recommendedName>
</protein>
<dbReference type="Proteomes" id="UP000076858">
    <property type="component" value="Unassembled WGS sequence"/>
</dbReference>
<organism evidence="1 2">
    <name type="scientific">Daphnia magna</name>
    <dbReference type="NCBI Taxonomy" id="35525"/>
    <lineage>
        <taxon>Eukaryota</taxon>
        <taxon>Metazoa</taxon>
        <taxon>Ecdysozoa</taxon>
        <taxon>Arthropoda</taxon>
        <taxon>Crustacea</taxon>
        <taxon>Branchiopoda</taxon>
        <taxon>Diplostraca</taxon>
        <taxon>Cladocera</taxon>
        <taxon>Anomopoda</taxon>
        <taxon>Daphniidae</taxon>
        <taxon>Daphnia</taxon>
    </lineage>
</organism>
<dbReference type="EMBL" id="LRGB01025615">
    <property type="protein sequence ID" value="KZR96236.1"/>
    <property type="molecule type" value="Genomic_DNA"/>
</dbReference>
<name>A0A164DY72_9CRUS</name>
<sequence>YLSGLLDDRIAILISGFPQLESPKLLGVPKITNSTGRQQHDAVVRLLEKWGVLKEVVALVFYTTSSNTGRFQGAATFIEKTLSHAVLWFACRHHVFEIHIQHVAESICGKRNTPSESIFKRSQKDFPELNQDIQDLILFDSEGDSEMQQLADEVIEWGSELIENDTFPRSDYLELLQLTFIFLGGSVFPLSIRKPGSIKREQHKRILEETSNVHKMANFIALFHARPFIQSRLASLAPAVDLRYLSKMSWFKKKDETVGNVAIKSICNHLWYLTKELIVFSFFDESLPNALRESMVKQLLTFNRAKDIPPGKPKFSLINPDEIDNPNQLNLFVGAKSWLLFNLLNT</sequence>
<accession>A0A164DY72</accession>
<reference evidence="1 2" key="1">
    <citation type="submission" date="2016-03" db="EMBL/GenBank/DDBJ databases">
        <title>EvidentialGene: Evidence-directed Construction of Genes on Genomes.</title>
        <authorList>
            <person name="Gilbert D.G."/>
            <person name="Choi J.-H."/>
            <person name="Mockaitis K."/>
            <person name="Colbourne J."/>
            <person name="Pfrender M."/>
        </authorList>
    </citation>
    <scope>NUCLEOTIDE SEQUENCE [LARGE SCALE GENOMIC DNA]</scope>
    <source>
        <strain evidence="1 2">Xinb3</strain>
        <tissue evidence="1">Complete organism</tissue>
    </source>
</reference>
<evidence type="ECO:0000313" key="1">
    <source>
        <dbReference type="EMBL" id="KZR96236.1"/>
    </source>
</evidence>
<proteinExistence type="predicted"/>